<feature type="transmembrane region" description="Helical" evidence="2">
    <location>
        <begin position="14"/>
        <end position="36"/>
    </location>
</feature>
<gene>
    <name evidence="4" type="ORF">SAMN05421720_11233</name>
</gene>
<dbReference type="InterPro" id="IPR006311">
    <property type="entry name" value="TAT_signal"/>
</dbReference>
<accession>A0A1G7FRF7</accession>
<keyword evidence="2" id="KW-0472">Membrane</keyword>
<dbReference type="AlphaFoldDB" id="A0A1G7FRF7"/>
<dbReference type="InterPro" id="IPR001279">
    <property type="entry name" value="Metallo-B-lactamas"/>
</dbReference>
<keyword evidence="2" id="KW-0812">Transmembrane</keyword>
<dbReference type="GO" id="GO:0016740">
    <property type="term" value="F:transferase activity"/>
    <property type="evidence" value="ECO:0007669"/>
    <property type="project" value="TreeGrafter"/>
</dbReference>
<dbReference type="OrthoDB" id="9803916at2"/>
<feature type="domain" description="Metallo-beta-lactamase" evidence="3">
    <location>
        <begin position="156"/>
        <end position="242"/>
    </location>
</feature>
<dbReference type="STRING" id="69960.SAMN05421720_11233"/>
<evidence type="ECO:0000259" key="3">
    <source>
        <dbReference type="Pfam" id="PF00753"/>
    </source>
</evidence>
<evidence type="ECO:0000313" key="4">
    <source>
        <dbReference type="EMBL" id="SDE78285.1"/>
    </source>
</evidence>
<organism evidence="4 5">
    <name type="scientific">Rhodospira trueperi</name>
    <dbReference type="NCBI Taxonomy" id="69960"/>
    <lineage>
        <taxon>Bacteria</taxon>
        <taxon>Pseudomonadati</taxon>
        <taxon>Pseudomonadota</taxon>
        <taxon>Alphaproteobacteria</taxon>
        <taxon>Rhodospirillales</taxon>
        <taxon>Rhodospirillaceae</taxon>
        <taxon>Rhodospira</taxon>
    </lineage>
</organism>
<dbReference type="RefSeq" id="WP_092787439.1">
    <property type="nucleotide sequence ID" value="NZ_FNAP01000012.1"/>
</dbReference>
<feature type="region of interest" description="Disordered" evidence="1">
    <location>
        <begin position="404"/>
        <end position="424"/>
    </location>
</feature>
<reference evidence="4 5" key="1">
    <citation type="submission" date="2016-10" db="EMBL/GenBank/DDBJ databases">
        <authorList>
            <person name="de Groot N.N."/>
        </authorList>
    </citation>
    <scope>NUCLEOTIDE SEQUENCE [LARGE SCALE GENOMIC DNA]</scope>
    <source>
        <strain evidence="4 5">ATCC 700224</strain>
    </source>
</reference>
<evidence type="ECO:0000256" key="2">
    <source>
        <dbReference type="SAM" id="Phobius"/>
    </source>
</evidence>
<evidence type="ECO:0000313" key="5">
    <source>
        <dbReference type="Proteomes" id="UP000199412"/>
    </source>
</evidence>
<evidence type="ECO:0000256" key="1">
    <source>
        <dbReference type="SAM" id="MobiDB-lite"/>
    </source>
</evidence>
<keyword evidence="5" id="KW-1185">Reference proteome</keyword>
<dbReference type="InterPro" id="IPR052926">
    <property type="entry name" value="Metallo-beta-lactamase_dom"/>
</dbReference>
<dbReference type="Pfam" id="PF00753">
    <property type="entry name" value="Lactamase_B"/>
    <property type="match status" value="1"/>
</dbReference>
<dbReference type="SUPFAM" id="SSF56281">
    <property type="entry name" value="Metallo-hydrolase/oxidoreductase"/>
    <property type="match status" value="1"/>
</dbReference>
<dbReference type="EMBL" id="FNAP01000012">
    <property type="protein sequence ID" value="SDE78285.1"/>
    <property type="molecule type" value="Genomic_DNA"/>
</dbReference>
<dbReference type="PROSITE" id="PS51318">
    <property type="entry name" value="TAT"/>
    <property type="match status" value="1"/>
</dbReference>
<dbReference type="InterPro" id="IPR036866">
    <property type="entry name" value="RibonucZ/Hydroxyglut_hydro"/>
</dbReference>
<protein>
    <submittedName>
        <fullName evidence="4">7,8-dihydropterin-6-yl-methyl-4-(Beta-D-ribofuranosyl)aminobenzene 5'-phosphate synthase</fullName>
    </submittedName>
</protein>
<dbReference type="Gene3D" id="3.60.15.10">
    <property type="entry name" value="Ribonuclease Z/Hydroxyacylglutathione hydrolase-like"/>
    <property type="match status" value="1"/>
</dbReference>
<proteinExistence type="predicted"/>
<dbReference type="PANTHER" id="PTHR13754">
    <property type="entry name" value="METALLO-BETA-LACTAMASE SUPERFAMILY PROTEIN"/>
    <property type="match status" value="1"/>
</dbReference>
<dbReference type="Proteomes" id="UP000199412">
    <property type="component" value="Unassembled WGS sequence"/>
</dbReference>
<name>A0A1G7FRF7_9PROT</name>
<sequence length="424" mass="46197">MTDSSQSPSNDRRAFLRGAVGGTALGALGMMGAYSYSPLRHGHFDTAESEKTDIGAVRSLKVTNISETSWFSNADLIGDIRGAGGLLVNQYKFNWPPFADKNGALAEGSYADGIKHIKDDLPNNLERAWAFQMENAVHPENAGGYAALLEIEMRDGSTKKLLLDSGWSYDWIDKAFQREGIDTMLANGEIDALIISHEHFDHFWGFPVSMKYAPEIDVYVPDGFYEEGFQYVKDSGHRGKLHVMKPGLTPLFDGVAIYNFAIPIITRVYGENSLYVNVEGKGLVSVTGCCHQGIIRFAETALKEIQMEKLYGIYGGLHISPFDDWDPKYDDLVFTLGDYGFEKIGANHCTGLLTVKKFIARGLPVVQGTARFGSKDPVYLGNGDQIGFGREVPLMSPVSAEAAPAAYSPPASGGDDGAVQGATY</sequence>
<keyword evidence="2" id="KW-1133">Transmembrane helix</keyword>
<dbReference type="PANTHER" id="PTHR13754:SF13">
    <property type="entry name" value="METALLO-BETA-LACTAMASE SUPERFAMILY PROTEIN (AFU_ORTHOLOGUE AFUA_3G07630)"/>
    <property type="match status" value="1"/>
</dbReference>